<accession>A0A395I179</accession>
<dbReference type="EMBL" id="KZ824279">
    <property type="protein sequence ID" value="RAL13439.1"/>
    <property type="molecule type" value="Genomic_DNA"/>
</dbReference>
<evidence type="ECO:0000313" key="3">
    <source>
        <dbReference type="Proteomes" id="UP000248961"/>
    </source>
</evidence>
<evidence type="ECO:0000256" key="1">
    <source>
        <dbReference type="SAM" id="Phobius"/>
    </source>
</evidence>
<protein>
    <submittedName>
        <fullName evidence="2">Uncharacterized protein</fullName>
    </submittedName>
</protein>
<keyword evidence="1" id="KW-0812">Transmembrane</keyword>
<sequence length="119" mass="13517">MQTRQQARFFRAKTLSLIPGRFIEYVVKLGGVCVCCVVLLLSRSRFITRSFSRRGLLLDTAALRSPLHFVYRSPASGCSLPRRISRVLVVLIVNRIVGDVYSARSRVSRIDRTRTFVAD</sequence>
<dbReference type="Proteomes" id="UP000248961">
    <property type="component" value="Unassembled WGS sequence"/>
</dbReference>
<feature type="transmembrane region" description="Helical" evidence="1">
    <location>
        <begin position="22"/>
        <end position="41"/>
    </location>
</feature>
<gene>
    <name evidence="2" type="ORF">BO97DRAFT_38855</name>
</gene>
<dbReference type="GeneID" id="37197951"/>
<evidence type="ECO:0000313" key="2">
    <source>
        <dbReference type="EMBL" id="RAL13439.1"/>
    </source>
</evidence>
<organism evidence="2 3">
    <name type="scientific">Aspergillus homomorphus (strain CBS 101889)</name>
    <dbReference type="NCBI Taxonomy" id="1450537"/>
    <lineage>
        <taxon>Eukaryota</taxon>
        <taxon>Fungi</taxon>
        <taxon>Dikarya</taxon>
        <taxon>Ascomycota</taxon>
        <taxon>Pezizomycotina</taxon>
        <taxon>Eurotiomycetes</taxon>
        <taxon>Eurotiomycetidae</taxon>
        <taxon>Eurotiales</taxon>
        <taxon>Aspergillaceae</taxon>
        <taxon>Aspergillus</taxon>
        <taxon>Aspergillus subgen. Circumdati</taxon>
    </lineage>
</organism>
<name>A0A395I179_ASPHC</name>
<reference evidence="2 3" key="1">
    <citation type="submission" date="2018-02" db="EMBL/GenBank/DDBJ databases">
        <title>The genomes of Aspergillus section Nigri reveals drivers in fungal speciation.</title>
        <authorList>
            <consortium name="DOE Joint Genome Institute"/>
            <person name="Vesth T.C."/>
            <person name="Nybo J."/>
            <person name="Theobald S."/>
            <person name="Brandl J."/>
            <person name="Frisvad J.C."/>
            <person name="Nielsen K.F."/>
            <person name="Lyhne E.K."/>
            <person name="Kogle M.E."/>
            <person name="Kuo A."/>
            <person name="Riley R."/>
            <person name="Clum A."/>
            <person name="Nolan M."/>
            <person name="Lipzen A."/>
            <person name="Salamov A."/>
            <person name="Henrissat B."/>
            <person name="Wiebenga A."/>
            <person name="De vries R.P."/>
            <person name="Grigoriev I.V."/>
            <person name="Mortensen U.H."/>
            <person name="Andersen M.R."/>
            <person name="Baker S.E."/>
        </authorList>
    </citation>
    <scope>NUCLEOTIDE SEQUENCE [LARGE SCALE GENOMIC DNA]</scope>
    <source>
        <strain evidence="2 3">CBS 101889</strain>
    </source>
</reference>
<dbReference type="RefSeq" id="XP_025552593.1">
    <property type="nucleotide sequence ID" value="XM_025693662.1"/>
</dbReference>
<keyword evidence="3" id="KW-1185">Reference proteome</keyword>
<keyword evidence="1" id="KW-0472">Membrane</keyword>
<dbReference type="VEuPathDB" id="FungiDB:BO97DRAFT_38855"/>
<keyword evidence="1" id="KW-1133">Transmembrane helix</keyword>
<proteinExistence type="predicted"/>
<dbReference type="AlphaFoldDB" id="A0A395I179"/>